<dbReference type="Pfam" id="PF03061">
    <property type="entry name" value="4HBT"/>
    <property type="match status" value="1"/>
</dbReference>
<dbReference type="InterPro" id="IPR006683">
    <property type="entry name" value="Thioestr_dom"/>
</dbReference>
<dbReference type="Gene3D" id="3.10.129.10">
    <property type="entry name" value="Hotdog Thioesterase"/>
    <property type="match status" value="1"/>
</dbReference>
<evidence type="ECO:0000313" key="6">
    <source>
        <dbReference type="EMBL" id="TVU72101.1"/>
    </source>
</evidence>
<evidence type="ECO:0000313" key="7">
    <source>
        <dbReference type="Proteomes" id="UP000319941"/>
    </source>
</evidence>
<dbReference type="Proteomes" id="UP000319941">
    <property type="component" value="Unassembled WGS sequence"/>
</dbReference>
<feature type="domain" description="HotDog ACOT-type" evidence="5">
    <location>
        <begin position="1"/>
        <end position="109"/>
    </location>
</feature>
<keyword evidence="2 3" id="KW-0378">Hydrolase</keyword>
<feature type="region of interest" description="Disordered" evidence="4">
    <location>
        <begin position="128"/>
        <end position="160"/>
    </location>
</feature>
<dbReference type="GO" id="GO:0005829">
    <property type="term" value="C:cytosol"/>
    <property type="evidence" value="ECO:0007669"/>
    <property type="project" value="TreeGrafter"/>
</dbReference>
<dbReference type="GO" id="GO:0052816">
    <property type="term" value="F:long-chain fatty acyl-CoA hydrolase activity"/>
    <property type="evidence" value="ECO:0007669"/>
    <property type="project" value="TreeGrafter"/>
</dbReference>
<evidence type="ECO:0000256" key="1">
    <source>
        <dbReference type="ARBA" id="ARBA00010458"/>
    </source>
</evidence>
<accession>A0A558HSN9</accession>
<dbReference type="RefSeq" id="WP_024952168.1">
    <property type="nucleotide sequence ID" value="NZ_CAWOWR010000087.1"/>
</dbReference>
<dbReference type="CDD" id="cd03442">
    <property type="entry name" value="BFIT_BACH"/>
    <property type="match status" value="1"/>
</dbReference>
<dbReference type="PROSITE" id="PS51770">
    <property type="entry name" value="HOTDOG_ACOT"/>
    <property type="match status" value="1"/>
</dbReference>
<dbReference type="InterPro" id="IPR040170">
    <property type="entry name" value="Cytosol_ACT"/>
</dbReference>
<dbReference type="GO" id="GO:0009062">
    <property type="term" value="P:fatty acid catabolic process"/>
    <property type="evidence" value="ECO:0007669"/>
    <property type="project" value="TreeGrafter"/>
</dbReference>
<dbReference type="SUPFAM" id="SSF54637">
    <property type="entry name" value="Thioesterase/thiol ester dehydrase-isomerase"/>
    <property type="match status" value="1"/>
</dbReference>
<proteinExistence type="inferred from homology"/>
<dbReference type="PANTHER" id="PTHR11049">
    <property type="entry name" value="ACYL COENZYME A THIOESTER HYDROLASE"/>
    <property type="match status" value="1"/>
</dbReference>
<protein>
    <submittedName>
        <fullName evidence="6">Acyl-CoA thioesterase</fullName>
    </submittedName>
</protein>
<evidence type="ECO:0000256" key="2">
    <source>
        <dbReference type="ARBA" id="ARBA00022801"/>
    </source>
</evidence>
<dbReference type="OrthoDB" id="8894489at2"/>
<dbReference type="InterPro" id="IPR029069">
    <property type="entry name" value="HotDog_dom_sf"/>
</dbReference>
<keyword evidence="7" id="KW-1185">Reference proteome</keyword>
<reference evidence="6 7" key="1">
    <citation type="submission" date="2019-07" db="EMBL/GenBank/DDBJ databases">
        <title>Diversity of Bacteria from Kongsfjorden, Arctic.</title>
        <authorList>
            <person name="Yu Y."/>
        </authorList>
    </citation>
    <scope>NUCLEOTIDE SEQUENCE [LARGE SCALE GENOMIC DNA]</scope>
    <source>
        <strain evidence="6 7">SM1923</strain>
    </source>
</reference>
<gene>
    <name evidence="6" type="ORF">FQP86_06205</name>
</gene>
<dbReference type="PANTHER" id="PTHR11049:SF31">
    <property type="entry name" value="HOTDOG ACOT-TYPE DOMAIN-CONTAINING PROTEIN"/>
    <property type="match status" value="1"/>
</dbReference>
<dbReference type="FunFam" id="3.10.129.10:FF:000040">
    <property type="entry name" value="Acyl-CoA thioesterase"/>
    <property type="match status" value="1"/>
</dbReference>
<comment type="similarity">
    <text evidence="1">Belongs to the acyl coenzyme A hydrolase family.</text>
</comment>
<organism evidence="6 7">
    <name type="scientific">Cobetia crustatorum</name>
    <dbReference type="NCBI Taxonomy" id="553385"/>
    <lineage>
        <taxon>Bacteria</taxon>
        <taxon>Pseudomonadati</taxon>
        <taxon>Pseudomonadota</taxon>
        <taxon>Gammaproteobacteria</taxon>
        <taxon>Oceanospirillales</taxon>
        <taxon>Halomonadaceae</taxon>
        <taxon>Cobetia</taxon>
    </lineage>
</organism>
<dbReference type="InterPro" id="IPR033120">
    <property type="entry name" value="HOTDOG_ACOT"/>
</dbReference>
<sequence length="160" mass="18024">MNFHTRKWVKPEDLNPNGTLFGGRLLAWIDEEAAIYAIVQLGTSRVVTKFMSEINFVSSARQGDIIELGITASAFGRTSISLCVEIRNKITRERILTIDRIVLVSVDADFKPVPHDRTRITYIEDRFREQSANNDSQDEPIPQKATRRRAEGTSATGTDT</sequence>
<evidence type="ECO:0000256" key="4">
    <source>
        <dbReference type="SAM" id="MobiDB-lite"/>
    </source>
</evidence>
<comment type="caution">
    <text evidence="6">The sequence shown here is derived from an EMBL/GenBank/DDBJ whole genome shotgun (WGS) entry which is preliminary data.</text>
</comment>
<evidence type="ECO:0000259" key="5">
    <source>
        <dbReference type="PROSITE" id="PS51770"/>
    </source>
</evidence>
<dbReference type="EMBL" id="VNFH01000003">
    <property type="protein sequence ID" value="TVU72101.1"/>
    <property type="molecule type" value="Genomic_DNA"/>
</dbReference>
<evidence type="ECO:0000256" key="3">
    <source>
        <dbReference type="PROSITE-ProRule" id="PRU01106"/>
    </source>
</evidence>
<name>A0A558HSN9_9GAMM</name>
<dbReference type="STRING" id="553385.GCA_000591415_02105"/>
<dbReference type="GO" id="GO:0006637">
    <property type="term" value="P:acyl-CoA metabolic process"/>
    <property type="evidence" value="ECO:0007669"/>
    <property type="project" value="TreeGrafter"/>
</dbReference>
<dbReference type="AlphaFoldDB" id="A0A558HSN9"/>